<dbReference type="InterPro" id="IPR014044">
    <property type="entry name" value="CAP_dom"/>
</dbReference>
<dbReference type="VEuPathDB" id="ToxoDB:CSUI_003904"/>
<dbReference type="OrthoDB" id="10263155at2759"/>
<dbReference type="PANTHER" id="PTHR10334">
    <property type="entry name" value="CYSTEINE-RICH SECRETORY PROTEIN-RELATED"/>
    <property type="match status" value="1"/>
</dbReference>
<gene>
    <name evidence="3" type="ORF">CSUI_003904</name>
</gene>
<name>A0A2C6KP36_9APIC</name>
<proteinExistence type="predicted"/>
<evidence type="ECO:0000313" key="4">
    <source>
        <dbReference type="Proteomes" id="UP000221165"/>
    </source>
</evidence>
<dbReference type="Gene3D" id="3.40.33.10">
    <property type="entry name" value="CAP"/>
    <property type="match status" value="1"/>
</dbReference>
<dbReference type="GeneID" id="94427310"/>
<protein>
    <submittedName>
        <fullName evidence="3">Scp family extracellular subfamily protein</fullName>
    </submittedName>
</protein>
<dbReference type="RefSeq" id="XP_067923927.1">
    <property type="nucleotide sequence ID" value="XM_068064099.1"/>
</dbReference>
<dbReference type="SUPFAM" id="SSF55797">
    <property type="entry name" value="PR-1-like"/>
    <property type="match status" value="1"/>
</dbReference>
<dbReference type="GO" id="GO:0005576">
    <property type="term" value="C:extracellular region"/>
    <property type="evidence" value="ECO:0007669"/>
    <property type="project" value="InterPro"/>
</dbReference>
<dbReference type="SMART" id="SM00198">
    <property type="entry name" value="SCP"/>
    <property type="match status" value="1"/>
</dbReference>
<dbReference type="InterPro" id="IPR001283">
    <property type="entry name" value="CRISP-related"/>
</dbReference>
<organism evidence="3 4">
    <name type="scientific">Cystoisospora suis</name>
    <dbReference type="NCBI Taxonomy" id="483139"/>
    <lineage>
        <taxon>Eukaryota</taxon>
        <taxon>Sar</taxon>
        <taxon>Alveolata</taxon>
        <taxon>Apicomplexa</taxon>
        <taxon>Conoidasida</taxon>
        <taxon>Coccidia</taxon>
        <taxon>Eucoccidiorida</taxon>
        <taxon>Eimeriorina</taxon>
        <taxon>Sarcocystidae</taxon>
        <taxon>Cystoisospora</taxon>
    </lineage>
</organism>
<dbReference type="Proteomes" id="UP000221165">
    <property type="component" value="Unassembled WGS sequence"/>
</dbReference>
<dbReference type="AlphaFoldDB" id="A0A2C6KP36"/>
<comment type="caution">
    <text evidence="3">The sequence shown here is derived from an EMBL/GenBank/DDBJ whole genome shotgun (WGS) entry which is preliminary data.</text>
</comment>
<feature type="chain" id="PRO_5011999401" evidence="1">
    <location>
        <begin position="27"/>
        <end position="230"/>
    </location>
</feature>
<dbReference type="Pfam" id="PF00188">
    <property type="entry name" value="CAP"/>
    <property type="match status" value="1"/>
</dbReference>
<keyword evidence="4" id="KW-1185">Reference proteome</keyword>
<dbReference type="InterPro" id="IPR035940">
    <property type="entry name" value="CAP_sf"/>
</dbReference>
<reference evidence="3 4" key="1">
    <citation type="journal article" date="2017" name="Int. J. Parasitol.">
        <title>The genome of the protozoan parasite Cystoisospora suis and a reverse vaccinology approach to identify vaccine candidates.</title>
        <authorList>
            <person name="Palmieri N."/>
            <person name="Shrestha A."/>
            <person name="Ruttkowski B."/>
            <person name="Beck T."/>
            <person name="Vogl C."/>
            <person name="Tomley F."/>
            <person name="Blake D.P."/>
            <person name="Joachim A."/>
        </authorList>
    </citation>
    <scope>NUCLEOTIDE SEQUENCE [LARGE SCALE GENOMIC DNA]</scope>
    <source>
        <strain evidence="3 4">Wien I</strain>
    </source>
</reference>
<feature type="domain" description="SCP" evidence="2">
    <location>
        <begin position="32"/>
        <end position="179"/>
    </location>
</feature>
<dbReference type="PROSITE" id="PS01009">
    <property type="entry name" value="CRISP_1"/>
    <property type="match status" value="1"/>
</dbReference>
<evidence type="ECO:0000256" key="1">
    <source>
        <dbReference type="SAM" id="SignalP"/>
    </source>
</evidence>
<keyword evidence="1" id="KW-0732">Signal</keyword>
<evidence type="ECO:0000313" key="3">
    <source>
        <dbReference type="EMBL" id="PHJ22250.1"/>
    </source>
</evidence>
<evidence type="ECO:0000259" key="2">
    <source>
        <dbReference type="SMART" id="SM00198"/>
    </source>
</evidence>
<feature type="signal peptide" evidence="1">
    <location>
        <begin position="1"/>
        <end position="26"/>
    </location>
</feature>
<dbReference type="EMBL" id="MIGC01001758">
    <property type="protein sequence ID" value="PHJ22250.1"/>
    <property type="molecule type" value="Genomic_DNA"/>
</dbReference>
<accession>A0A2C6KP36</accession>
<sequence length="230" mass="24629">MARKRFLLGVLGLSVGAAMLFQGAKAGGEYQDITSDCLKWHNAYRQDGLGSNAVPAMKADSNAKKVMKVVAEKLMKSNCASVQHSTEAKDAKLGENIFDSTRAATSCQEPVSLWYKEYQNFGGTYPGTHWSSSHFGMVGHFTQVMWSSSVGLGCFMIKGCSQNSNPVFCLYSPAGNYVGMAPFSEATWKAIVSRGDKTPTPGSAGFGLSSSFVGSTVLLSISAAFFQFAF</sequence>
<dbReference type="PRINTS" id="PR00837">
    <property type="entry name" value="V5TPXLIKE"/>
</dbReference>
<dbReference type="InterPro" id="IPR018244">
    <property type="entry name" value="Allrgn_V5/Tpx1_CS"/>
</dbReference>